<organism evidence="2 3">
    <name type="scientific">Colletotrichum nymphaeae SA-01</name>
    <dbReference type="NCBI Taxonomy" id="1460502"/>
    <lineage>
        <taxon>Eukaryota</taxon>
        <taxon>Fungi</taxon>
        <taxon>Dikarya</taxon>
        <taxon>Ascomycota</taxon>
        <taxon>Pezizomycotina</taxon>
        <taxon>Sordariomycetes</taxon>
        <taxon>Hypocreomycetidae</taxon>
        <taxon>Glomerellales</taxon>
        <taxon>Glomerellaceae</taxon>
        <taxon>Colletotrichum</taxon>
        <taxon>Colletotrichum acutatum species complex</taxon>
    </lineage>
</organism>
<gene>
    <name evidence="2" type="ORF">CNYM01_03784</name>
</gene>
<keyword evidence="3" id="KW-1185">Reference proteome</keyword>
<evidence type="ECO:0000313" key="3">
    <source>
        <dbReference type="Proteomes" id="UP000070054"/>
    </source>
</evidence>
<name>A0A135T3Q1_9PEZI</name>
<dbReference type="AlphaFoldDB" id="A0A135T3Q1"/>
<protein>
    <submittedName>
        <fullName evidence="2">Uncharacterized protein</fullName>
    </submittedName>
</protein>
<evidence type="ECO:0000256" key="1">
    <source>
        <dbReference type="SAM" id="MobiDB-lite"/>
    </source>
</evidence>
<feature type="region of interest" description="Disordered" evidence="1">
    <location>
        <begin position="1"/>
        <end position="24"/>
    </location>
</feature>
<dbReference type="Proteomes" id="UP000070054">
    <property type="component" value="Unassembled WGS sequence"/>
</dbReference>
<evidence type="ECO:0000313" key="2">
    <source>
        <dbReference type="EMBL" id="KXH42761.1"/>
    </source>
</evidence>
<accession>A0A135T3Q1</accession>
<comment type="caution">
    <text evidence="2">The sequence shown here is derived from an EMBL/GenBank/DDBJ whole genome shotgun (WGS) entry which is preliminary data.</text>
</comment>
<dbReference type="EMBL" id="JEMN01001246">
    <property type="protein sequence ID" value="KXH42761.1"/>
    <property type="molecule type" value="Genomic_DNA"/>
</dbReference>
<proteinExistence type="predicted"/>
<sequence length="189" mass="20865">MRGQSGGRRNRLDPMTARASSMDHDRKTWDEKKVIVPDVPLQVVMVDSGRMHLASSFRLSNTRIYFPSEVGLLGKSLSKRPPASALDMETFEAGRISFDRERTNLGAPAGNARLPAPDVEMDFLCADLKAGARGCYGPESWLTAWQTIDLGRCLQCNCVPPPALARRGAAISVLRLSQAKFPDLNFHHE</sequence>
<reference evidence="2 3" key="1">
    <citation type="submission" date="2014-02" db="EMBL/GenBank/DDBJ databases">
        <title>The genome sequence of Colletotrichum nymphaeae SA-01.</title>
        <authorList>
            <person name="Baroncelli R."/>
            <person name="Thon M.R."/>
        </authorList>
    </citation>
    <scope>NUCLEOTIDE SEQUENCE [LARGE SCALE GENOMIC DNA]</scope>
    <source>
        <strain evidence="2 3">SA-01</strain>
    </source>
</reference>